<evidence type="ECO:0000313" key="1">
    <source>
        <dbReference type="EMBL" id="KAH9383520.1"/>
    </source>
</evidence>
<dbReference type="VEuPathDB" id="VectorBase:HLOH_043728"/>
<keyword evidence="2" id="KW-1185">Reference proteome</keyword>
<dbReference type="OrthoDB" id="6432522at2759"/>
<name>A0A9J6H9D8_HAELO</name>
<accession>A0A9J6H9D8</accession>
<evidence type="ECO:0000313" key="2">
    <source>
        <dbReference type="Proteomes" id="UP000821853"/>
    </source>
</evidence>
<dbReference type="Proteomes" id="UP000821853">
    <property type="component" value="Unassembled WGS sequence"/>
</dbReference>
<dbReference type="AlphaFoldDB" id="A0A9J6H9D8"/>
<proteinExistence type="predicted"/>
<organism evidence="1 2">
    <name type="scientific">Haemaphysalis longicornis</name>
    <name type="common">Bush tick</name>
    <dbReference type="NCBI Taxonomy" id="44386"/>
    <lineage>
        <taxon>Eukaryota</taxon>
        <taxon>Metazoa</taxon>
        <taxon>Ecdysozoa</taxon>
        <taxon>Arthropoda</taxon>
        <taxon>Chelicerata</taxon>
        <taxon>Arachnida</taxon>
        <taxon>Acari</taxon>
        <taxon>Parasitiformes</taxon>
        <taxon>Ixodida</taxon>
        <taxon>Ixodoidea</taxon>
        <taxon>Ixodidae</taxon>
        <taxon>Haemaphysalinae</taxon>
        <taxon>Haemaphysalis</taxon>
    </lineage>
</organism>
<sequence length="229" mass="25536">MTDFQKGAMNAVKAILGDDTRTKACFFHLCQSTWRKIQELGLVVQYNEDASFRALVGMLDGLAYLPEEDVGDGLLMLRGLAPTQANELVEYFDATYVTGSYRPLTRVGGNIHLRRLPPRFPPQEWNVHQAAVEGSHRTNNNCEAWNRRFGSLVGHSHPRVGKSIGALRLEASLVSAKMAQESVGVPPQKRTNSLAVQMQLRLESLCTQYIQGAKTMQQFLRGVAHTIRL</sequence>
<dbReference type="EMBL" id="JABSTR010001154">
    <property type="protein sequence ID" value="KAH9383520.1"/>
    <property type="molecule type" value="Genomic_DNA"/>
</dbReference>
<evidence type="ECO:0008006" key="3">
    <source>
        <dbReference type="Google" id="ProtNLM"/>
    </source>
</evidence>
<comment type="caution">
    <text evidence="1">The sequence shown here is derived from an EMBL/GenBank/DDBJ whole genome shotgun (WGS) entry which is preliminary data.</text>
</comment>
<gene>
    <name evidence="1" type="ORF">HPB48_025092</name>
</gene>
<dbReference type="OMA" id="EYFDATY"/>
<reference evidence="1 2" key="1">
    <citation type="journal article" date="2020" name="Cell">
        <title>Large-Scale Comparative Analyses of Tick Genomes Elucidate Their Genetic Diversity and Vector Capacities.</title>
        <authorList>
            <consortium name="Tick Genome and Microbiome Consortium (TIGMIC)"/>
            <person name="Jia N."/>
            <person name="Wang J."/>
            <person name="Shi W."/>
            <person name="Du L."/>
            <person name="Sun Y."/>
            <person name="Zhan W."/>
            <person name="Jiang J.F."/>
            <person name="Wang Q."/>
            <person name="Zhang B."/>
            <person name="Ji P."/>
            <person name="Bell-Sakyi L."/>
            <person name="Cui X.M."/>
            <person name="Yuan T.T."/>
            <person name="Jiang B.G."/>
            <person name="Yang W.F."/>
            <person name="Lam T.T."/>
            <person name="Chang Q.C."/>
            <person name="Ding S.J."/>
            <person name="Wang X.J."/>
            <person name="Zhu J.G."/>
            <person name="Ruan X.D."/>
            <person name="Zhao L."/>
            <person name="Wei J.T."/>
            <person name="Ye R.Z."/>
            <person name="Que T.C."/>
            <person name="Du C.H."/>
            <person name="Zhou Y.H."/>
            <person name="Cheng J.X."/>
            <person name="Dai P.F."/>
            <person name="Guo W.B."/>
            <person name="Han X.H."/>
            <person name="Huang E.J."/>
            <person name="Li L.F."/>
            <person name="Wei W."/>
            <person name="Gao Y.C."/>
            <person name="Liu J.Z."/>
            <person name="Shao H.Z."/>
            <person name="Wang X."/>
            <person name="Wang C.C."/>
            <person name="Yang T.C."/>
            <person name="Huo Q.B."/>
            <person name="Li W."/>
            <person name="Chen H.Y."/>
            <person name="Chen S.E."/>
            <person name="Zhou L.G."/>
            <person name="Ni X.B."/>
            <person name="Tian J.H."/>
            <person name="Sheng Y."/>
            <person name="Liu T."/>
            <person name="Pan Y.S."/>
            <person name="Xia L.Y."/>
            <person name="Li J."/>
            <person name="Zhao F."/>
            <person name="Cao W.C."/>
        </authorList>
    </citation>
    <scope>NUCLEOTIDE SEQUENCE [LARGE SCALE GENOMIC DNA]</scope>
    <source>
        <strain evidence="1">HaeL-2018</strain>
    </source>
</reference>
<protein>
    <recommendedName>
        <fullName evidence="3">MULE transposase domain-containing protein</fullName>
    </recommendedName>
</protein>